<evidence type="ECO:0000256" key="1">
    <source>
        <dbReference type="ARBA" id="ARBA00022701"/>
    </source>
</evidence>
<comment type="caution">
    <text evidence="6">Lacks conserved residue(s) required for the propagation of feature annotation.</text>
</comment>
<reference evidence="10 11" key="1">
    <citation type="journal article" date="2013" name="BMC Genomics">
        <title>Reconstruction of the lipid metabolism for the microalga Monoraphidium neglectum from its genome sequence reveals characteristics suitable for biofuel production.</title>
        <authorList>
            <person name="Bogen C."/>
            <person name="Al-Dilaimi A."/>
            <person name="Albersmeier A."/>
            <person name="Wichmann J."/>
            <person name="Grundmann M."/>
            <person name="Rupp O."/>
            <person name="Lauersen K.J."/>
            <person name="Blifernez-Klassen O."/>
            <person name="Kalinowski J."/>
            <person name="Goesmann A."/>
            <person name="Mussgnug J.H."/>
            <person name="Kruse O."/>
        </authorList>
    </citation>
    <scope>NUCLEOTIDE SEQUENCE [LARGE SCALE GENOMIC DNA]</scope>
    <source>
        <strain evidence="10 11">SAG 48.87</strain>
    </source>
</reference>
<evidence type="ECO:0000256" key="3">
    <source>
        <dbReference type="ARBA" id="ARBA00022840"/>
    </source>
</evidence>
<dbReference type="GO" id="GO:0005524">
    <property type="term" value="F:ATP binding"/>
    <property type="evidence" value="ECO:0007669"/>
    <property type="project" value="UniProtKB-KW"/>
</dbReference>
<dbReference type="PANTHER" id="PTHR47968">
    <property type="entry name" value="CENTROMERE PROTEIN E"/>
    <property type="match status" value="1"/>
</dbReference>
<feature type="domain" description="Kinesin motor" evidence="9">
    <location>
        <begin position="35"/>
        <end position="285"/>
    </location>
</feature>
<organism evidence="10 11">
    <name type="scientific">Monoraphidium neglectum</name>
    <dbReference type="NCBI Taxonomy" id="145388"/>
    <lineage>
        <taxon>Eukaryota</taxon>
        <taxon>Viridiplantae</taxon>
        <taxon>Chlorophyta</taxon>
        <taxon>core chlorophytes</taxon>
        <taxon>Chlorophyceae</taxon>
        <taxon>CS clade</taxon>
        <taxon>Sphaeropleales</taxon>
        <taxon>Selenastraceae</taxon>
        <taxon>Monoraphidium</taxon>
    </lineage>
</organism>
<dbReference type="InterPro" id="IPR001752">
    <property type="entry name" value="Kinesin_motor_dom"/>
</dbReference>
<dbReference type="PRINTS" id="PR00380">
    <property type="entry name" value="KINESINHEAVY"/>
</dbReference>
<dbReference type="InterPro" id="IPR027640">
    <property type="entry name" value="Kinesin-like_fam"/>
</dbReference>
<evidence type="ECO:0000256" key="8">
    <source>
        <dbReference type="SAM" id="MobiDB-lite"/>
    </source>
</evidence>
<evidence type="ECO:0000313" key="10">
    <source>
        <dbReference type="EMBL" id="KIY97121.1"/>
    </source>
</evidence>
<dbReference type="PROSITE" id="PS50067">
    <property type="entry name" value="KINESIN_MOTOR_2"/>
    <property type="match status" value="1"/>
</dbReference>
<comment type="similarity">
    <text evidence="6 7">Belongs to the TRAFAC class myosin-kinesin ATPase superfamily. Kinesin family.</text>
</comment>
<dbReference type="GO" id="GO:0007018">
    <property type="term" value="P:microtubule-based movement"/>
    <property type="evidence" value="ECO:0007669"/>
    <property type="project" value="InterPro"/>
</dbReference>
<keyword evidence="3 7" id="KW-0067">ATP-binding</keyword>
<dbReference type="Pfam" id="PF00225">
    <property type="entry name" value="Kinesin"/>
    <property type="match status" value="1"/>
</dbReference>
<dbReference type="Gene3D" id="3.40.850.10">
    <property type="entry name" value="Kinesin motor domain"/>
    <property type="match status" value="1"/>
</dbReference>
<dbReference type="Proteomes" id="UP000054498">
    <property type="component" value="Unassembled WGS sequence"/>
</dbReference>
<evidence type="ECO:0000256" key="5">
    <source>
        <dbReference type="ARBA" id="ARBA00023175"/>
    </source>
</evidence>
<gene>
    <name evidence="10" type="ORF">MNEG_10843</name>
</gene>
<evidence type="ECO:0000313" key="11">
    <source>
        <dbReference type="Proteomes" id="UP000054498"/>
    </source>
</evidence>
<dbReference type="GO" id="GO:0008017">
    <property type="term" value="F:microtubule binding"/>
    <property type="evidence" value="ECO:0007669"/>
    <property type="project" value="InterPro"/>
</dbReference>
<keyword evidence="4" id="KW-0175">Coiled coil</keyword>
<dbReference type="OrthoDB" id="3176171at2759"/>
<evidence type="ECO:0000256" key="2">
    <source>
        <dbReference type="ARBA" id="ARBA00022741"/>
    </source>
</evidence>
<feature type="compositionally biased region" description="Polar residues" evidence="8">
    <location>
        <begin position="32"/>
        <end position="50"/>
    </location>
</feature>
<dbReference type="InterPro" id="IPR019821">
    <property type="entry name" value="Kinesin_motor_CS"/>
</dbReference>
<evidence type="ECO:0000256" key="6">
    <source>
        <dbReference type="PROSITE-ProRule" id="PRU00283"/>
    </source>
</evidence>
<evidence type="ECO:0000256" key="7">
    <source>
        <dbReference type="RuleBase" id="RU000394"/>
    </source>
</evidence>
<feature type="region of interest" description="Disordered" evidence="8">
    <location>
        <begin position="1"/>
        <end position="50"/>
    </location>
</feature>
<dbReference type="STRING" id="145388.A0A0D2M7L1"/>
<dbReference type="GO" id="GO:0003777">
    <property type="term" value="F:microtubule motor activity"/>
    <property type="evidence" value="ECO:0007669"/>
    <property type="project" value="InterPro"/>
</dbReference>
<keyword evidence="1 7" id="KW-0493">Microtubule</keyword>
<protein>
    <recommendedName>
        <fullName evidence="7">Kinesin-like protein</fullName>
    </recommendedName>
</protein>
<evidence type="ECO:0000256" key="4">
    <source>
        <dbReference type="ARBA" id="ARBA00023054"/>
    </source>
</evidence>
<dbReference type="InterPro" id="IPR027417">
    <property type="entry name" value="P-loop_NTPase"/>
</dbReference>
<feature type="compositionally biased region" description="Low complexity" evidence="8">
    <location>
        <begin position="1"/>
        <end position="13"/>
    </location>
</feature>
<dbReference type="GO" id="GO:0005874">
    <property type="term" value="C:microtubule"/>
    <property type="evidence" value="ECO:0007669"/>
    <property type="project" value="UniProtKB-KW"/>
</dbReference>
<dbReference type="KEGG" id="mng:MNEG_10843"/>
<proteinExistence type="inferred from homology"/>
<keyword evidence="11" id="KW-1185">Reference proteome</keyword>
<dbReference type="GeneID" id="25728046"/>
<dbReference type="PANTHER" id="PTHR47968:SF36">
    <property type="entry name" value="KINESIN HEAVY CHAIN ISOFORM X1"/>
    <property type="match status" value="1"/>
</dbReference>
<accession>A0A0D2M7L1</accession>
<sequence length="298" mass="33037">MFEQQQQQQQQQQQRRRRRQQQQQRERHMRQSSRAGKTYTMTGDRSSFQQRGLIPRTISELITQLRADPGLASWQLRVSYLEIYNEAIFDLLDITTQPHEITLHEDGRGRLAVAGLRAADVRSEQEALALFFEGEANRVIGEHQLNRESSRSHCVFTLALALEREGASDGGGGGGGGGRGTVSSKISLVDLAGSERVSKTRSEGLVLKEAGHINKSLHILEQVVLAASERGRDHVPYRSCKLTHVLKDSIVGNCCAVLVANVWGDASQLEETLSTCRSRRNYEKGAEGAVVQAPKAPL</sequence>
<keyword evidence="2 7" id="KW-0547">Nucleotide-binding</keyword>
<dbReference type="InterPro" id="IPR036961">
    <property type="entry name" value="Kinesin_motor_dom_sf"/>
</dbReference>
<name>A0A0D2M7L1_9CHLO</name>
<keyword evidence="5 7" id="KW-0505">Motor protein</keyword>
<dbReference type="SUPFAM" id="SSF52540">
    <property type="entry name" value="P-loop containing nucleoside triphosphate hydrolases"/>
    <property type="match status" value="1"/>
</dbReference>
<dbReference type="SMART" id="SM00129">
    <property type="entry name" value="KISc"/>
    <property type="match status" value="1"/>
</dbReference>
<dbReference type="AlphaFoldDB" id="A0A0D2M7L1"/>
<dbReference type="RefSeq" id="XP_013896141.1">
    <property type="nucleotide sequence ID" value="XM_014040687.1"/>
</dbReference>
<evidence type="ECO:0000259" key="9">
    <source>
        <dbReference type="PROSITE" id="PS50067"/>
    </source>
</evidence>
<dbReference type="EMBL" id="KK102700">
    <property type="protein sequence ID" value="KIY97121.1"/>
    <property type="molecule type" value="Genomic_DNA"/>
</dbReference>
<dbReference type="PROSITE" id="PS00411">
    <property type="entry name" value="KINESIN_MOTOR_1"/>
    <property type="match status" value="1"/>
</dbReference>